<dbReference type="CDD" id="cd05006">
    <property type="entry name" value="SIS_GmhA"/>
    <property type="match status" value="1"/>
</dbReference>
<reference evidence="2" key="1">
    <citation type="submission" date="2022-07" db="EMBL/GenBank/DDBJ databases">
        <title>Arcobacter roscoffensis sp. nov., a marine bacterium isolated from coastal seawater collected from Roscoff, France.</title>
        <authorList>
            <person name="Pascual J."/>
            <person name="Lepeaux C."/>
            <person name="Methner A."/>
            <person name="Overmann J."/>
        </authorList>
    </citation>
    <scope>NUCLEOTIDE SEQUENCE</scope>
    <source>
        <strain evidence="2">ARW1-2F2</strain>
    </source>
</reference>
<evidence type="ECO:0000313" key="3">
    <source>
        <dbReference type="Proteomes" id="UP001060012"/>
    </source>
</evidence>
<dbReference type="InterPro" id="IPR001347">
    <property type="entry name" value="SIS_dom"/>
</dbReference>
<dbReference type="PANTHER" id="PTHR30390">
    <property type="entry name" value="SEDOHEPTULOSE 7-PHOSPHATE ISOMERASE / DNAA INITIATOR-ASSOCIATING FACTOR FOR REPLICATION INITIATION"/>
    <property type="match status" value="1"/>
</dbReference>
<dbReference type="Pfam" id="PF13580">
    <property type="entry name" value="SIS_2"/>
    <property type="match status" value="1"/>
</dbReference>
<organism evidence="2 3">
    <name type="scientific">Arcobacter roscoffensis</name>
    <dbReference type="NCBI Taxonomy" id="2961520"/>
    <lineage>
        <taxon>Bacteria</taxon>
        <taxon>Pseudomonadati</taxon>
        <taxon>Campylobacterota</taxon>
        <taxon>Epsilonproteobacteria</taxon>
        <taxon>Campylobacterales</taxon>
        <taxon>Arcobacteraceae</taxon>
        <taxon>Arcobacter</taxon>
    </lineage>
</organism>
<evidence type="ECO:0000259" key="1">
    <source>
        <dbReference type="PROSITE" id="PS51464"/>
    </source>
</evidence>
<dbReference type="EMBL" id="CP100595">
    <property type="protein sequence ID" value="UTJ06375.1"/>
    <property type="molecule type" value="Genomic_DNA"/>
</dbReference>
<dbReference type="InterPro" id="IPR035461">
    <property type="entry name" value="GmhA/DiaA"/>
</dbReference>
<dbReference type="PANTHER" id="PTHR30390:SF8">
    <property type="entry name" value="SUGAR ISOMERASE (SIS)"/>
    <property type="match status" value="1"/>
</dbReference>
<dbReference type="InterPro" id="IPR046348">
    <property type="entry name" value="SIS_dom_sf"/>
</dbReference>
<name>A0ABY5E3Q5_9BACT</name>
<sequence>MDFKNFTKNYIKELNNLLLNLDLDEFDKFYGLIKNCKNKIYIIGNGGSAATASHMANDLSIGLKRKDKLTLHAISLADNIAINSAISNDIGYENIFYMQLKDILQAEDIVIAISCSGNSPNIIKAVKYAKEVNSTIVGLSGFDGGKLRELSDIKLHVKSNKGDYGLVEDIHLILNHILFSYLQKEK</sequence>
<dbReference type="Gene3D" id="3.40.50.10490">
    <property type="entry name" value="Glucose-6-phosphate isomerase like protein, domain 1"/>
    <property type="match status" value="1"/>
</dbReference>
<gene>
    <name evidence="2" type="ORF">NJU99_14150</name>
</gene>
<proteinExistence type="predicted"/>
<accession>A0ABY5E3Q5</accession>
<evidence type="ECO:0000313" key="2">
    <source>
        <dbReference type="EMBL" id="UTJ06375.1"/>
    </source>
</evidence>
<keyword evidence="3" id="KW-1185">Reference proteome</keyword>
<feature type="domain" description="SIS" evidence="1">
    <location>
        <begin position="29"/>
        <end position="186"/>
    </location>
</feature>
<dbReference type="PROSITE" id="PS51464">
    <property type="entry name" value="SIS"/>
    <property type="match status" value="1"/>
</dbReference>
<dbReference type="SUPFAM" id="SSF53697">
    <property type="entry name" value="SIS domain"/>
    <property type="match status" value="1"/>
</dbReference>
<protein>
    <submittedName>
        <fullName evidence="2">SIS domain-containing protein</fullName>
    </submittedName>
</protein>
<dbReference type="Proteomes" id="UP001060012">
    <property type="component" value="Chromosome"/>
</dbReference>
<dbReference type="InterPro" id="IPR050099">
    <property type="entry name" value="SIS_GmhA/DiaA_subfam"/>
</dbReference>
<dbReference type="RefSeq" id="WP_254576554.1">
    <property type="nucleotide sequence ID" value="NZ_CP100595.1"/>
</dbReference>